<dbReference type="EMBL" id="LMWU01000062">
    <property type="protein sequence ID" value="KUN58313.1"/>
    <property type="molecule type" value="Genomic_DNA"/>
</dbReference>
<dbReference type="PROSITE" id="PS50801">
    <property type="entry name" value="STAS"/>
    <property type="match status" value="1"/>
</dbReference>
<evidence type="ECO:0000313" key="5">
    <source>
        <dbReference type="Proteomes" id="UP000053669"/>
    </source>
</evidence>
<accession>A0A101RMW3</accession>
<dbReference type="STRING" id="58343.AQJ46_43470"/>
<dbReference type="Pfam" id="PF01740">
    <property type="entry name" value="STAS"/>
    <property type="match status" value="1"/>
</dbReference>
<sequence length="114" mass="12389">MRNVDGTDVVELRGEMDIRTAPSITALLDALTAGPPPDLVLDLRSTSFIDCTGLGRLCRARNRALARHGRFRLVSTSPHFLRILRCVHLAGVIEVYPGLSAALVQKTVSPATRN</sequence>
<evidence type="ECO:0000313" key="4">
    <source>
        <dbReference type="EMBL" id="KUN58313.1"/>
    </source>
</evidence>
<comment type="similarity">
    <text evidence="1 2">Belongs to the anti-sigma-factor antagonist family.</text>
</comment>
<dbReference type="Gene3D" id="3.30.750.24">
    <property type="entry name" value="STAS domain"/>
    <property type="match status" value="1"/>
</dbReference>
<reference evidence="4 5" key="1">
    <citation type="submission" date="2015-10" db="EMBL/GenBank/DDBJ databases">
        <title>Draft genome sequence of Streptomyces canus DSM 40017, type strain for the species Streptomyces canus.</title>
        <authorList>
            <person name="Ruckert C."/>
            <person name="Winkler A."/>
            <person name="Kalinowski J."/>
            <person name="Kampfer P."/>
            <person name="Glaeser S."/>
        </authorList>
    </citation>
    <scope>NUCLEOTIDE SEQUENCE [LARGE SCALE GENOMIC DNA]</scope>
    <source>
        <strain evidence="4 5">DSM 40017</strain>
    </source>
</reference>
<comment type="caution">
    <text evidence="4">The sequence shown here is derived from an EMBL/GenBank/DDBJ whole genome shotgun (WGS) entry which is preliminary data.</text>
</comment>
<dbReference type="GO" id="GO:0043856">
    <property type="term" value="F:anti-sigma factor antagonist activity"/>
    <property type="evidence" value="ECO:0007669"/>
    <property type="project" value="InterPro"/>
</dbReference>
<protein>
    <recommendedName>
        <fullName evidence="2">Anti-sigma factor antagonist</fullName>
    </recommendedName>
</protein>
<gene>
    <name evidence="4" type="ORF">AQJ46_43470</name>
</gene>
<dbReference type="PANTHER" id="PTHR33495">
    <property type="entry name" value="ANTI-SIGMA FACTOR ANTAGONIST TM_1081-RELATED-RELATED"/>
    <property type="match status" value="1"/>
</dbReference>
<dbReference type="InterPro" id="IPR003658">
    <property type="entry name" value="Anti-sigma_ant"/>
</dbReference>
<dbReference type="CDD" id="cd07043">
    <property type="entry name" value="STAS_anti-anti-sigma_factors"/>
    <property type="match status" value="1"/>
</dbReference>
<dbReference type="NCBIfam" id="TIGR00377">
    <property type="entry name" value="ant_ant_sig"/>
    <property type="match status" value="1"/>
</dbReference>
<dbReference type="AlphaFoldDB" id="A0A101RMW3"/>
<dbReference type="PANTHER" id="PTHR33495:SF2">
    <property type="entry name" value="ANTI-SIGMA FACTOR ANTAGONIST TM_1081-RELATED"/>
    <property type="match status" value="1"/>
</dbReference>
<evidence type="ECO:0000259" key="3">
    <source>
        <dbReference type="PROSITE" id="PS50801"/>
    </source>
</evidence>
<evidence type="ECO:0000256" key="1">
    <source>
        <dbReference type="ARBA" id="ARBA00009013"/>
    </source>
</evidence>
<name>A0A101RMW3_9ACTN</name>
<feature type="domain" description="STAS" evidence="3">
    <location>
        <begin position="1"/>
        <end position="114"/>
    </location>
</feature>
<dbReference type="InterPro" id="IPR036513">
    <property type="entry name" value="STAS_dom_sf"/>
</dbReference>
<organism evidence="4 5">
    <name type="scientific">Streptomyces canus</name>
    <dbReference type="NCBI Taxonomy" id="58343"/>
    <lineage>
        <taxon>Bacteria</taxon>
        <taxon>Bacillati</taxon>
        <taxon>Actinomycetota</taxon>
        <taxon>Actinomycetes</taxon>
        <taxon>Kitasatosporales</taxon>
        <taxon>Streptomycetaceae</taxon>
        <taxon>Streptomyces</taxon>
        <taxon>Streptomyces aurantiacus group</taxon>
    </lineage>
</organism>
<dbReference type="Proteomes" id="UP000053669">
    <property type="component" value="Unassembled WGS sequence"/>
</dbReference>
<proteinExistence type="inferred from homology"/>
<dbReference type="InterPro" id="IPR002645">
    <property type="entry name" value="STAS_dom"/>
</dbReference>
<dbReference type="SUPFAM" id="SSF52091">
    <property type="entry name" value="SpoIIaa-like"/>
    <property type="match status" value="1"/>
</dbReference>
<evidence type="ECO:0000256" key="2">
    <source>
        <dbReference type="RuleBase" id="RU003749"/>
    </source>
</evidence>